<dbReference type="Proteomes" id="UP000037460">
    <property type="component" value="Unassembled WGS sequence"/>
</dbReference>
<dbReference type="AlphaFoldDB" id="A0A0M0JEF9"/>
<sequence>MRDPTGPDGNAIGGSQASDAGSVKGDSASETGSEQTSTSHFSSGTLASGASTAFLSQQVHSFTLDDFAGHEIQTILEDGETDQHQNDHLHDEDGQSHDGQQSVRPGSIVSNFEQRLDELDGLGPIEPPTREPEDPPSAAAEDPSGGGTSAIAVMEAQYLQLLQQMQYRDLTPEDLQLLKSIEKERAERHSKSPAMRVNSARQLGSWPCSSAGPSSSAA</sequence>
<feature type="compositionally biased region" description="Low complexity" evidence="1">
    <location>
        <begin position="204"/>
        <end position="218"/>
    </location>
</feature>
<feature type="region of interest" description="Disordered" evidence="1">
    <location>
        <begin position="181"/>
        <end position="218"/>
    </location>
</feature>
<organism evidence="2 3">
    <name type="scientific">Chrysochromulina tobinii</name>
    <dbReference type="NCBI Taxonomy" id="1460289"/>
    <lineage>
        <taxon>Eukaryota</taxon>
        <taxon>Haptista</taxon>
        <taxon>Haptophyta</taxon>
        <taxon>Prymnesiophyceae</taxon>
        <taxon>Prymnesiales</taxon>
        <taxon>Chrysochromulinaceae</taxon>
        <taxon>Chrysochromulina</taxon>
    </lineage>
</organism>
<comment type="caution">
    <text evidence="2">The sequence shown here is derived from an EMBL/GenBank/DDBJ whole genome shotgun (WGS) entry which is preliminary data.</text>
</comment>
<accession>A0A0M0JEF9</accession>
<proteinExistence type="predicted"/>
<evidence type="ECO:0000313" key="3">
    <source>
        <dbReference type="Proteomes" id="UP000037460"/>
    </source>
</evidence>
<feature type="compositionally biased region" description="Basic and acidic residues" evidence="1">
    <location>
        <begin position="181"/>
        <end position="190"/>
    </location>
</feature>
<evidence type="ECO:0000313" key="2">
    <source>
        <dbReference type="EMBL" id="KOO24959.1"/>
    </source>
</evidence>
<feature type="compositionally biased region" description="Polar residues" evidence="1">
    <location>
        <begin position="97"/>
        <end position="113"/>
    </location>
</feature>
<feature type="region of interest" description="Disordered" evidence="1">
    <location>
        <begin position="73"/>
        <end position="151"/>
    </location>
</feature>
<dbReference type="OrthoDB" id="10632318at2759"/>
<name>A0A0M0JEF9_9EUKA</name>
<evidence type="ECO:0000256" key="1">
    <source>
        <dbReference type="SAM" id="MobiDB-lite"/>
    </source>
</evidence>
<feature type="compositionally biased region" description="Polar residues" evidence="1">
    <location>
        <begin position="28"/>
        <end position="41"/>
    </location>
</feature>
<keyword evidence="3" id="KW-1185">Reference proteome</keyword>
<feature type="region of interest" description="Disordered" evidence="1">
    <location>
        <begin position="1"/>
        <end position="46"/>
    </location>
</feature>
<protein>
    <submittedName>
        <fullName evidence="2">Uncharacterized protein</fullName>
    </submittedName>
</protein>
<feature type="compositionally biased region" description="Basic and acidic residues" evidence="1">
    <location>
        <begin position="81"/>
        <end position="96"/>
    </location>
</feature>
<reference evidence="3" key="1">
    <citation type="journal article" date="2015" name="PLoS Genet.">
        <title>Genome Sequence and Transcriptome Analyses of Chrysochromulina tobin: Metabolic Tools for Enhanced Algal Fitness in the Prominent Order Prymnesiales (Haptophyceae).</title>
        <authorList>
            <person name="Hovde B.T."/>
            <person name="Deodato C.R."/>
            <person name="Hunsperger H.M."/>
            <person name="Ryken S.A."/>
            <person name="Yost W."/>
            <person name="Jha R.K."/>
            <person name="Patterson J."/>
            <person name="Monnat R.J. Jr."/>
            <person name="Barlow S.B."/>
            <person name="Starkenburg S.R."/>
            <person name="Cattolico R.A."/>
        </authorList>
    </citation>
    <scope>NUCLEOTIDE SEQUENCE</scope>
    <source>
        <strain evidence="3">CCMP291</strain>
    </source>
</reference>
<gene>
    <name evidence="2" type="ORF">Ctob_002451</name>
</gene>
<dbReference type="EMBL" id="JWZX01003033">
    <property type="protein sequence ID" value="KOO24959.1"/>
    <property type="molecule type" value="Genomic_DNA"/>
</dbReference>